<organism evidence="2 3">
    <name type="scientific">Colletotrichum chlorophyti</name>
    <dbReference type="NCBI Taxonomy" id="708187"/>
    <lineage>
        <taxon>Eukaryota</taxon>
        <taxon>Fungi</taxon>
        <taxon>Dikarya</taxon>
        <taxon>Ascomycota</taxon>
        <taxon>Pezizomycotina</taxon>
        <taxon>Sordariomycetes</taxon>
        <taxon>Hypocreomycetidae</taxon>
        <taxon>Glomerellales</taxon>
        <taxon>Glomerellaceae</taxon>
        <taxon>Colletotrichum</taxon>
    </lineage>
</organism>
<name>A0A1Q8RQC4_9PEZI</name>
<feature type="compositionally biased region" description="Polar residues" evidence="1">
    <location>
        <begin position="58"/>
        <end position="73"/>
    </location>
</feature>
<accession>A0A1Q8RQC4</accession>
<evidence type="ECO:0000256" key="1">
    <source>
        <dbReference type="SAM" id="MobiDB-lite"/>
    </source>
</evidence>
<reference evidence="2 3" key="1">
    <citation type="submission" date="2016-11" db="EMBL/GenBank/DDBJ databases">
        <title>Draft Genome Assembly of Colletotrichum chlorophyti a pathogen of herbaceous plants.</title>
        <authorList>
            <person name="Gan P."/>
            <person name="Narusaka M."/>
            <person name="Tsushima A."/>
            <person name="Narusaka Y."/>
            <person name="Takano Y."/>
            <person name="Shirasu K."/>
        </authorList>
    </citation>
    <scope>NUCLEOTIDE SEQUENCE [LARGE SCALE GENOMIC DNA]</scope>
    <source>
        <strain evidence="2 3">NTL11</strain>
    </source>
</reference>
<dbReference type="Proteomes" id="UP000186583">
    <property type="component" value="Unassembled WGS sequence"/>
</dbReference>
<keyword evidence="3" id="KW-1185">Reference proteome</keyword>
<evidence type="ECO:0000313" key="3">
    <source>
        <dbReference type="Proteomes" id="UP000186583"/>
    </source>
</evidence>
<gene>
    <name evidence="2" type="ORF">CCHL11_08519</name>
</gene>
<sequence length="182" mass="18965">MSATRNIDAMNNKQGEFHASVPRSEPLTTKGHAPGTKIGNDAHPAFHAQQYPPGTAPKENTFQPNATSETPGQALNPDIDPSTRTGAHDFPGATSGDVHTGLGKPIQGQTSAELHGSNVGRRDKESAGLEGVGASVGDNFRERRLDVGVEPGARGKTLNAGDVPGAEERTPASAEEVASERR</sequence>
<protein>
    <submittedName>
        <fullName evidence="2">Uncharacterized protein</fullName>
    </submittedName>
</protein>
<evidence type="ECO:0000313" key="2">
    <source>
        <dbReference type="EMBL" id="OLN86529.1"/>
    </source>
</evidence>
<comment type="caution">
    <text evidence="2">The sequence shown here is derived from an EMBL/GenBank/DDBJ whole genome shotgun (WGS) entry which is preliminary data.</text>
</comment>
<proteinExistence type="predicted"/>
<dbReference type="EMBL" id="MPGH01000117">
    <property type="protein sequence ID" value="OLN86529.1"/>
    <property type="molecule type" value="Genomic_DNA"/>
</dbReference>
<dbReference type="AlphaFoldDB" id="A0A1Q8RQC4"/>
<dbReference type="OrthoDB" id="3260716at2759"/>
<feature type="compositionally biased region" description="Polar residues" evidence="1">
    <location>
        <begin position="1"/>
        <end position="14"/>
    </location>
</feature>
<feature type="region of interest" description="Disordered" evidence="1">
    <location>
        <begin position="1"/>
        <end position="182"/>
    </location>
</feature>